<sequence length="890" mass="98461">MFTIKATYRNETRKYTFPDTNTFPPYHSICTELRRIFSIIQPFYLSKLQFSPDATSASRILIGKEVRSSHDYHRYIRQFKDRSWPNALLRLTICDDVIPPYGSLGSTRDLPSLWRHASMSHIPAATPSTFQPTPGVPMDVEPPVPMLPHIHRHNYRPQYLRPLPQHRMSAPAMGACCSVSQGKADIQAMLTNFEKSLNTVLENNLGVPLMYGPSTQTRPSSTTESAPPPSLCSMCITNISSTEDGQKTWYSCVDCHIAVCKACHERGRPGFCLSVMGPHNMQLESGRQPGPAIPHLPTPWATPASIPNPPIAEPTTCSPTSGRLENPGPKTDSAPVVHTGVWCDACRDTIQGVRHKCLDCPDYDLCTTCISAGSAERHNPFHEFFELKEPGRVIVHTVFSGQGEREGRSSTNRAPTREAPVESHSANCDLCDSRIQGDRYKCVVCPDFDTCNSCFSITEEQHPHHAFVRISRRTDYIRARAPPSRMHYATCDGCQKTIYGVRYKCMHPECPDYDLCANCEALPIPVHPDNHPLLKMKAPETVIPTVYRVGQSTLIPRPEEVQTTPKVNLQNISVETRASPPPIPPAPFWYEQTPPASRPRSPAEEERTETPTASLVPLPSVKPPVPPKPEAMLYQPWDFTDVLKATNHALKATGEVFGVDEQEFVRAMDQELPRMTNRHSAQPAQEVTQPAATNPFADMPPTVPAVPPVPAAVEIEQPEVTLPSVPKHVPSPTTNSAERQEFLRLIADLAGPSAPQSVLDASPKLHYVQEEPVMAERQSLMDRLSALSAPEDKLYLEPVLEQLERFAVAEAIQQHEDDQVLFERAANSVRANAEADLVLLDRLSSGLQTPSTVPSVPSPAEPQTTNTENAPAPVADPPAIPQSTQRCWPS</sequence>
<evidence type="ECO:0000256" key="2">
    <source>
        <dbReference type="ARBA" id="ARBA00022771"/>
    </source>
</evidence>
<dbReference type="OrthoDB" id="661148at2759"/>
<evidence type="ECO:0000256" key="3">
    <source>
        <dbReference type="ARBA" id="ARBA00022833"/>
    </source>
</evidence>
<dbReference type="InterPro" id="IPR043145">
    <property type="entry name" value="Znf_ZZ_sf"/>
</dbReference>
<evidence type="ECO:0000313" key="7">
    <source>
        <dbReference type="EMBL" id="KAJ3517856.1"/>
    </source>
</evidence>
<dbReference type="InterPro" id="IPR052260">
    <property type="entry name" value="Autophagy_Rcpt_SigReg"/>
</dbReference>
<feature type="domain" description="ZZ-type" evidence="6">
    <location>
        <begin position="338"/>
        <end position="392"/>
    </location>
</feature>
<keyword evidence="3" id="KW-0862">Zinc</keyword>
<dbReference type="Gene3D" id="3.30.60.90">
    <property type="match status" value="3"/>
</dbReference>
<evidence type="ECO:0000259" key="6">
    <source>
        <dbReference type="PROSITE" id="PS50135"/>
    </source>
</evidence>
<keyword evidence="1" id="KW-0479">Metal-binding</keyword>
<dbReference type="GO" id="GO:0008270">
    <property type="term" value="F:zinc ion binding"/>
    <property type="evidence" value="ECO:0007669"/>
    <property type="project" value="UniProtKB-KW"/>
</dbReference>
<dbReference type="CDD" id="cd02249">
    <property type="entry name" value="ZZ"/>
    <property type="match status" value="1"/>
</dbReference>
<keyword evidence="2 4" id="KW-0863">Zinc-finger</keyword>
<dbReference type="EMBL" id="JANKHO010000008">
    <property type="protein sequence ID" value="KAJ3517856.1"/>
    <property type="molecule type" value="Genomic_DNA"/>
</dbReference>
<dbReference type="InterPro" id="IPR000433">
    <property type="entry name" value="Znf_ZZ"/>
</dbReference>
<feature type="region of interest" description="Disordered" evidence="5">
    <location>
        <begin position="848"/>
        <end position="890"/>
    </location>
</feature>
<feature type="region of interest" description="Disordered" evidence="5">
    <location>
        <begin position="577"/>
        <end position="621"/>
    </location>
</feature>
<protein>
    <recommendedName>
        <fullName evidence="6">ZZ-type domain-containing protein</fullName>
    </recommendedName>
</protein>
<accession>A0A9W8N2A9</accession>
<keyword evidence="8" id="KW-1185">Reference proteome</keyword>
<reference evidence="7" key="1">
    <citation type="submission" date="2022-07" db="EMBL/GenBank/DDBJ databases">
        <title>Genome Sequence of Agrocybe chaxingu.</title>
        <authorList>
            <person name="Buettner E."/>
        </authorList>
    </citation>
    <scope>NUCLEOTIDE SEQUENCE</scope>
    <source>
        <strain evidence="7">MP-N11</strain>
    </source>
</reference>
<feature type="domain" description="ZZ-type" evidence="6">
    <location>
        <begin position="423"/>
        <end position="475"/>
    </location>
</feature>
<evidence type="ECO:0000256" key="5">
    <source>
        <dbReference type="SAM" id="MobiDB-lite"/>
    </source>
</evidence>
<evidence type="ECO:0000313" key="8">
    <source>
        <dbReference type="Proteomes" id="UP001148786"/>
    </source>
</evidence>
<feature type="domain" description="ZZ-type" evidence="6">
    <location>
        <begin position="486"/>
        <end position="541"/>
    </location>
</feature>
<dbReference type="PROSITE" id="PS50135">
    <property type="entry name" value="ZF_ZZ_2"/>
    <property type="match status" value="3"/>
</dbReference>
<dbReference type="PANTHER" id="PTHR15090">
    <property type="entry name" value="SEQUESTOSOME 1-RELATED"/>
    <property type="match status" value="1"/>
</dbReference>
<gene>
    <name evidence="7" type="ORF">NLJ89_g241</name>
</gene>
<dbReference type="AlphaFoldDB" id="A0A9W8N2A9"/>
<dbReference type="Pfam" id="PF00569">
    <property type="entry name" value="ZZ"/>
    <property type="match status" value="3"/>
</dbReference>
<dbReference type="Proteomes" id="UP001148786">
    <property type="component" value="Unassembled WGS sequence"/>
</dbReference>
<proteinExistence type="predicted"/>
<dbReference type="SUPFAM" id="SSF57850">
    <property type="entry name" value="RING/U-box"/>
    <property type="match status" value="3"/>
</dbReference>
<feature type="region of interest" description="Disordered" evidence="5">
    <location>
        <begin position="309"/>
        <end position="333"/>
    </location>
</feature>
<dbReference type="CDD" id="cd02340">
    <property type="entry name" value="ZZ_NBR1_like"/>
    <property type="match status" value="2"/>
</dbReference>
<comment type="caution">
    <text evidence="7">The sequence shown here is derived from an EMBL/GenBank/DDBJ whole genome shotgun (WGS) entry which is preliminary data.</text>
</comment>
<dbReference type="PROSITE" id="PS01357">
    <property type="entry name" value="ZF_ZZ_1"/>
    <property type="match status" value="1"/>
</dbReference>
<evidence type="ECO:0000256" key="1">
    <source>
        <dbReference type="ARBA" id="ARBA00022723"/>
    </source>
</evidence>
<organism evidence="7 8">
    <name type="scientific">Agrocybe chaxingu</name>
    <dbReference type="NCBI Taxonomy" id="84603"/>
    <lineage>
        <taxon>Eukaryota</taxon>
        <taxon>Fungi</taxon>
        <taxon>Dikarya</taxon>
        <taxon>Basidiomycota</taxon>
        <taxon>Agaricomycotina</taxon>
        <taxon>Agaricomycetes</taxon>
        <taxon>Agaricomycetidae</taxon>
        <taxon>Agaricales</taxon>
        <taxon>Agaricineae</taxon>
        <taxon>Strophariaceae</taxon>
        <taxon>Agrocybe</taxon>
    </lineage>
</organism>
<feature type="compositionally biased region" description="Low complexity" evidence="5">
    <location>
        <begin position="610"/>
        <end position="619"/>
    </location>
</feature>
<evidence type="ECO:0000256" key="4">
    <source>
        <dbReference type="PROSITE-ProRule" id="PRU00228"/>
    </source>
</evidence>
<name>A0A9W8N2A9_9AGAR</name>
<dbReference type="SMART" id="SM00291">
    <property type="entry name" value="ZnF_ZZ"/>
    <property type="match status" value="3"/>
</dbReference>